<evidence type="ECO:0000313" key="2">
    <source>
        <dbReference type="EMBL" id="CBL26237.1"/>
    </source>
</evidence>
<protein>
    <submittedName>
        <fullName evidence="2">Sporulation and spore germination</fullName>
    </submittedName>
</protein>
<dbReference type="HOGENOM" id="CLU_080926_2_0_9"/>
<dbReference type="AlphaFoldDB" id="D4M4S5"/>
<organism evidence="2 3">
    <name type="scientific">[Ruminococcus] torques L2-14</name>
    <dbReference type="NCBI Taxonomy" id="657313"/>
    <lineage>
        <taxon>Bacteria</taxon>
        <taxon>Bacillati</taxon>
        <taxon>Bacillota</taxon>
        <taxon>Clostridia</taxon>
        <taxon>Lachnospirales</taxon>
        <taxon>Lachnospiraceae</taxon>
        <taxon>Mediterraneibacter</taxon>
    </lineage>
</organism>
<dbReference type="Proteomes" id="UP000008956">
    <property type="component" value="Chromosome"/>
</dbReference>
<feature type="region of interest" description="Disordered" evidence="1">
    <location>
        <begin position="28"/>
        <end position="54"/>
    </location>
</feature>
<evidence type="ECO:0000256" key="1">
    <source>
        <dbReference type="SAM" id="MobiDB-lite"/>
    </source>
</evidence>
<dbReference type="EMBL" id="FP929055">
    <property type="protein sequence ID" value="CBL26237.1"/>
    <property type="molecule type" value="Genomic_DNA"/>
</dbReference>
<reference evidence="2 3" key="1">
    <citation type="submission" date="2010-03" db="EMBL/GenBank/DDBJ databases">
        <title>The genome sequence of Ruminococcus torques L2-14.</title>
        <authorList>
            <consortium name="metaHIT consortium -- http://www.metahit.eu/"/>
            <person name="Pajon A."/>
            <person name="Turner K."/>
            <person name="Parkhill J."/>
            <person name="Duncan S."/>
            <person name="Flint H."/>
        </authorList>
    </citation>
    <scope>NUCLEOTIDE SEQUENCE [LARGE SCALE GENOMIC DNA]</scope>
    <source>
        <strain evidence="2 3">L2-14</strain>
    </source>
</reference>
<dbReference type="KEGG" id="rto:RTO_16550"/>
<dbReference type="PROSITE" id="PS51257">
    <property type="entry name" value="PROKAR_LIPOPROTEIN"/>
    <property type="match status" value="1"/>
</dbReference>
<proteinExistence type="predicted"/>
<dbReference type="RefSeq" id="WP_015528826.1">
    <property type="nucleotide sequence ID" value="NC_021015.1"/>
</dbReference>
<reference evidence="2 3" key="2">
    <citation type="submission" date="2010-03" db="EMBL/GenBank/DDBJ databases">
        <authorList>
            <person name="Pajon A."/>
        </authorList>
    </citation>
    <scope>NUCLEOTIDE SEQUENCE [LARGE SCALE GENOMIC DNA]</scope>
    <source>
        <strain evidence="2 3">L2-14</strain>
    </source>
</reference>
<gene>
    <name evidence="2" type="ORF">RTO_16550</name>
</gene>
<dbReference type="PATRIC" id="fig|657313.3.peg.1455"/>
<name>D4M4S5_9FIRM</name>
<feature type="compositionally biased region" description="Basic and acidic residues" evidence="1">
    <location>
        <begin position="37"/>
        <end position="54"/>
    </location>
</feature>
<accession>D4M4S5</accession>
<sequence length="184" mass="20787">MYKKRGIFVLCCLAAVLVVGCGQKENKNTEEQIQTDNKQDTTTDYKDNLKEDETQKAEKTEIQKIITVYSVNLDSGEIQSEEIKVNQLSGEEIWTALKERDVLTTDCKLNTCNVNTEEKKIDLDVDGTFGNYIRTMGATEEQEVLKCIVNTFLDSYSCEKIKITENGQPLETSSAVLDGYMTKQ</sequence>
<evidence type="ECO:0000313" key="3">
    <source>
        <dbReference type="Proteomes" id="UP000008956"/>
    </source>
</evidence>